<proteinExistence type="predicted"/>
<feature type="transmembrane region" description="Helical" evidence="1">
    <location>
        <begin position="34"/>
        <end position="53"/>
    </location>
</feature>
<evidence type="ECO:0000313" key="2">
    <source>
        <dbReference type="EMBL" id="KAF8451169.1"/>
    </source>
</evidence>
<keyword evidence="1" id="KW-0472">Membrane</keyword>
<dbReference type="AlphaFoldDB" id="A0AAD4C7E9"/>
<dbReference type="Proteomes" id="UP001194468">
    <property type="component" value="Unassembled WGS sequence"/>
</dbReference>
<evidence type="ECO:0000256" key="1">
    <source>
        <dbReference type="SAM" id="Phobius"/>
    </source>
</evidence>
<keyword evidence="1" id="KW-0812">Transmembrane</keyword>
<reference evidence="2" key="2">
    <citation type="journal article" date="2020" name="Nat. Commun.">
        <title>Large-scale genome sequencing of mycorrhizal fungi provides insights into the early evolution of symbiotic traits.</title>
        <authorList>
            <person name="Miyauchi S."/>
            <person name="Kiss E."/>
            <person name="Kuo A."/>
            <person name="Drula E."/>
            <person name="Kohler A."/>
            <person name="Sanchez-Garcia M."/>
            <person name="Morin E."/>
            <person name="Andreopoulos B."/>
            <person name="Barry K.W."/>
            <person name="Bonito G."/>
            <person name="Buee M."/>
            <person name="Carver A."/>
            <person name="Chen C."/>
            <person name="Cichocki N."/>
            <person name="Clum A."/>
            <person name="Culley D."/>
            <person name="Crous P.W."/>
            <person name="Fauchery L."/>
            <person name="Girlanda M."/>
            <person name="Hayes R.D."/>
            <person name="Keri Z."/>
            <person name="LaButti K."/>
            <person name="Lipzen A."/>
            <person name="Lombard V."/>
            <person name="Magnuson J."/>
            <person name="Maillard F."/>
            <person name="Murat C."/>
            <person name="Nolan M."/>
            <person name="Ohm R.A."/>
            <person name="Pangilinan J."/>
            <person name="Pereira M.F."/>
            <person name="Perotto S."/>
            <person name="Peter M."/>
            <person name="Pfister S."/>
            <person name="Riley R."/>
            <person name="Sitrit Y."/>
            <person name="Stielow J.B."/>
            <person name="Szollosi G."/>
            <person name="Zifcakova L."/>
            <person name="Stursova M."/>
            <person name="Spatafora J.W."/>
            <person name="Tedersoo L."/>
            <person name="Vaario L.M."/>
            <person name="Yamada A."/>
            <person name="Yan M."/>
            <person name="Wang P."/>
            <person name="Xu J."/>
            <person name="Bruns T."/>
            <person name="Baldrian P."/>
            <person name="Vilgalys R."/>
            <person name="Dunand C."/>
            <person name="Henrissat B."/>
            <person name="Grigoriev I.V."/>
            <person name="Hibbett D."/>
            <person name="Nagy L.G."/>
            <person name="Martin F.M."/>
        </authorList>
    </citation>
    <scope>NUCLEOTIDE SEQUENCE</scope>
    <source>
        <strain evidence="2">BED1</strain>
    </source>
</reference>
<dbReference type="EMBL" id="WHUW01000002">
    <property type="protein sequence ID" value="KAF8451169.1"/>
    <property type="molecule type" value="Genomic_DNA"/>
</dbReference>
<name>A0AAD4C7E9_BOLED</name>
<comment type="caution">
    <text evidence="2">The sequence shown here is derived from an EMBL/GenBank/DDBJ whole genome shotgun (WGS) entry which is preliminary data.</text>
</comment>
<accession>A0AAD4C7E9</accession>
<sequence>MFRTAYLAGYLGTAYIPGHISETEPVFAASIPNLAVVSAGFALLAALIVLAHFRPSKGVQFTLVNVAAADMDQSFRKKTCRWFPSATYELRMGPF</sequence>
<reference evidence="2" key="1">
    <citation type="submission" date="2019-10" db="EMBL/GenBank/DDBJ databases">
        <authorList>
            <consortium name="DOE Joint Genome Institute"/>
            <person name="Kuo A."/>
            <person name="Miyauchi S."/>
            <person name="Kiss E."/>
            <person name="Drula E."/>
            <person name="Kohler A."/>
            <person name="Sanchez-Garcia M."/>
            <person name="Andreopoulos B."/>
            <person name="Barry K.W."/>
            <person name="Bonito G."/>
            <person name="Buee M."/>
            <person name="Carver A."/>
            <person name="Chen C."/>
            <person name="Cichocki N."/>
            <person name="Clum A."/>
            <person name="Culley D."/>
            <person name="Crous P.W."/>
            <person name="Fauchery L."/>
            <person name="Girlanda M."/>
            <person name="Hayes R."/>
            <person name="Keri Z."/>
            <person name="LaButti K."/>
            <person name="Lipzen A."/>
            <person name="Lombard V."/>
            <person name="Magnuson J."/>
            <person name="Maillard F."/>
            <person name="Morin E."/>
            <person name="Murat C."/>
            <person name="Nolan M."/>
            <person name="Ohm R."/>
            <person name="Pangilinan J."/>
            <person name="Pereira M."/>
            <person name="Perotto S."/>
            <person name="Peter M."/>
            <person name="Riley R."/>
            <person name="Sitrit Y."/>
            <person name="Stielow B."/>
            <person name="Szollosi G."/>
            <person name="Zifcakova L."/>
            <person name="Stursova M."/>
            <person name="Spatafora J.W."/>
            <person name="Tedersoo L."/>
            <person name="Vaario L.-M."/>
            <person name="Yamada A."/>
            <person name="Yan M."/>
            <person name="Wang P."/>
            <person name="Xu J."/>
            <person name="Bruns T."/>
            <person name="Baldrian P."/>
            <person name="Vilgalys R."/>
            <person name="Henrissat B."/>
            <person name="Grigoriev I.V."/>
            <person name="Hibbett D."/>
            <person name="Nagy L.G."/>
            <person name="Martin F.M."/>
        </authorList>
    </citation>
    <scope>NUCLEOTIDE SEQUENCE</scope>
    <source>
        <strain evidence="2">BED1</strain>
    </source>
</reference>
<gene>
    <name evidence="2" type="ORF">L210DRAFT_987352</name>
</gene>
<organism evidence="2 3">
    <name type="scientific">Boletus edulis BED1</name>
    <dbReference type="NCBI Taxonomy" id="1328754"/>
    <lineage>
        <taxon>Eukaryota</taxon>
        <taxon>Fungi</taxon>
        <taxon>Dikarya</taxon>
        <taxon>Basidiomycota</taxon>
        <taxon>Agaricomycotina</taxon>
        <taxon>Agaricomycetes</taxon>
        <taxon>Agaricomycetidae</taxon>
        <taxon>Boletales</taxon>
        <taxon>Boletineae</taxon>
        <taxon>Boletaceae</taxon>
        <taxon>Boletoideae</taxon>
        <taxon>Boletus</taxon>
    </lineage>
</organism>
<keyword evidence="3" id="KW-1185">Reference proteome</keyword>
<evidence type="ECO:0000313" key="3">
    <source>
        <dbReference type="Proteomes" id="UP001194468"/>
    </source>
</evidence>
<protein>
    <submittedName>
        <fullName evidence="2">Uncharacterized protein</fullName>
    </submittedName>
</protein>
<keyword evidence="1" id="KW-1133">Transmembrane helix</keyword>